<evidence type="ECO:0000313" key="4">
    <source>
        <dbReference type="Proteomes" id="UP000193900"/>
    </source>
</evidence>
<feature type="compositionally biased region" description="Low complexity" evidence="1">
    <location>
        <begin position="383"/>
        <end position="400"/>
    </location>
</feature>
<gene>
    <name evidence="3" type="ORF">ROA7023_02751</name>
</gene>
<feature type="region of interest" description="Disordered" evidence="1">
    <location>
        <begin position="658"/>
        <end position="681"/>
    </location>
</feature>
<feature type="region of interest" description="Disordered" evidence="1">
    <location>
        <begin position="360"/>
        <end position="418"/>
    </location>
</feature>
<feature type="signal peptide" evidence="2">
    <location>
        <begin position="1"/>
        <end position="20"/>
    </location>
</feature>
<dbReference type="Proteomes" id="UP000193900">
    <property type="component" value="Unassembled WGS sequence"/>
</dbReference>
<reference evidence="3" key="1">
    <citation type="submission" date="2017-03" db="EMBL/GenBank/DDBJ databases">
        <authorList>
            <person name="Afonso C.L."/>
            <person name="Miller P.J."/>
            <person name="Scott M.A."/>
            <person name="Spackman E."/>
            <person name="Goraichik I."/>
            <person name="Dimitrov K.M."/>
            <person name="Suarez D.L."/>
            <person name="Swayne D.E."/>
        </authorList>
    </citation>
    <scope>NUCLEOTIDE SEQUENCE [LARGE SCALE GENOMIC DNA]</scope>
    <source>
        <strain evidence="3">CECT 7023</strain>
    </source>
</reference>
<evidence type="ECO:0000313" key="3">
    <source>
        <dbReference type="EMBL" id="SLN59816.1"/>
    </source>
</evidence>
<feature type="chain" id="PRO_5012057113" evidence="2">
    <location>
        <begin position="21"/>
        <end position="796"/>
    </location>
</feature>
<dbReference type="EMBL" id="FWFZ01000014">
    <property type="protein sequence ID" value="SLN59816.1"/>
    <property type="molecule type" value="Genomic_DNA"/>
</dbReference>
<evidence type="ECO:0000256" key="1">
    <source>
        <dbReference type="SAM" id="MobiDB-lite"/>
    </source>
</evidence>
<keyword evidence="2" id="KW-0732">Signal</keyword>
<protein>
    <submittedName>
        <fullName evidence="3">Uncharacterized protein</fullName>
    </submittedName>
</protein>
<keyword evidence="4" id="KW-1185">Reference proteome</keyword>
<dbReference type="AlphaFoldDB" id="A0A1Y5TB42"/>
<accession>A0A1Y5TB42</accession>
<name>A0A1Y5TB42_9RHOB</name>
<organism evidence="3 4">
    <name type="scientific">Roseisalinus antarcticus</name>
    <dbReference type="NCBI Taxonomy" id="254357"/>
    <lineage>
        <taxon>Bacteria</taxon>
        <taxon>Pseudomonadati</taxon>
        <taxon>Pseudomonadota</taxon>
        <taxon>Alphaproteobacteria</taxon>
        <taxon>Rhodobacterales</taxon>
        <taxon>Roseobacteraceae</taxon>
        <taxon>Roseisalinus</taxon>
    </lineage>
</organism>
<proteinExistence type="predicted"/>
<sequence length="796" mass="86338">MRRYLLIISLFLGCSGPLHAYELPVRALYETLDQGEQALVEAEVRARLPTLFSDPADQAMAGQMIEVFDLLVQNQSDQVVSTVLAGFIHYFDVPAIVEARLPANSHAGTLLRQAQANPAVARQITEMLLAPPSEWYDRAGAMVRDHARARYEALLSEGEVFWREMINGIVDPNRTFRGRGIDPVDLYLQLAWDWQELVRRQDVSWRAAVIDCAYVAQENGTFDWIGLRQSDCPWVRESSILGKWTAFMREYVTATGAIGTLGLTHDEFTELLRVAEASGEVKRDPMGRPMFSDWIERRYAAEQARARRAVPAQLVADMQASAPAFDARMTAVLQDVDRAYAEAIAEVLGPEEAVRRTGGAIGQDTGAAPDQGIALTDQPADPPATGTPAGSTGSSGSTDSGDPDPGPAVVDPPSTPQTCDLDALAAARVPGADIRAIDDLTYRIEAALAGLAGAMQPYRAGDIAGARESLLQARAVASSLPDHPTCDRLYVRAERGLSRVDRLADDLADAAAARGSCDPARMQGMIDGFRAQDRMTVPQQRAHDQLVRAIELLGAAAEAAPRGLALEAEGNLAEGRTLVRDLVAEMDEAGLQECEAYGTLTSALWRINRNGGLLRAARDGTRTCDLPALRDLVSQAEELAFPRLTALAQSGLQSCGAAPGAAVAPAPAPAPAPTTGQAPAAADYPSYAGRWRAVRTHWIEHGDPQAVARNNRVVDLVHDGPFHGRFRYRLTYTGGESKLRSGSWRVDESYSTVTVNWADGERETMRILSLAPDRARIEVIPNPENPTHFLIDYIRD</sequence>
<dbReference type="RefSeq" id="WP_085879578.1">
    <property type="nucleotide sequence ID" value="NZ_FWFZ01000014.1"/>
</dbReference>
<evidence type="ECO:0000256" key="2">
    <source>
        <dbReference type="SAM" id="SignalP"/>
    </source>
</evidence>